<dbReference type="AlphaFoldDB" id="A0A517QK36"/>
<proteinExistence type="predicted"/>
<dbReference type="Pfam" id="PF11855">
    <property type="entry name" value="DUF3375"/>
    <property type="match status" value="1"/>
</dbReference>
<evidence type="ECO:0000313" key="2">
    <source>
        <dbReference type="Proteomes" id="UP000315724"/>
    </source>
</evidence>
<dbReference type="EMBL" id="CP036267">
    <property type="protein sequence ID" value="QDT32003.1"/>
    <property type="molecule type" value="Genomic_DNA"/>
</dbReference>
<evidence type="ECO:0008006" key="3">
    <source>
        <dbReference type="Google" id="ProtNLM"/>
    </source>
</evidence>
<reference evidence="1 2" key="1">
    <citation type="submission" date="2019-02" db="EMBL/GenBank/DDBJ databases">
        <title>Deep-cultivation of Planctomycetes and their phenomic and genomic characterization uncovers novel biology.</title>
        <authorList>
            <person name="Wiegand S."/>
            <person name="Jogler M."/>
            <person name="Boedeker C."/>
            <person name="Pinto D."/>
            <person name="Vollmers J."/>
            <person name="Rivas-Marin E."/>
            <person name="Kohn T."/>
            <person name="Peeters S.H."/>
            <person name="Heuer A."/>
            <person name="Rast P."/>
            <person name="Oberbeckmann S."/>
            <person name="Bunk B."/>
            <person name="Jeske O."/>
            <person name="Meyerdierks A."/>
            <person name="Storesund J.E."/>
            <person name="Kallscheuer N."/>
            <person name="Luecker S."/>
            <person name="Lage O.M."/>
            <person name="Pohl T."/>
            <person name="Merkel B.J."/>
            <person name="Hornburger P."/>
            <person name="Mueller R.-W."/>
            <person name="Bruemmer F."/>
            <person name="Labrenz M."/>
            <person name="Spormann A.M."/>
            <person name="Op den Camp H."/>
            <person name="Overmann J."/>
            <person name="Amann R."/>
            <person name="Jetten M.S.M."/>
            <person name="Mascher T."/>
            <person name="Medema M.H."/>
            <person name="Devos D.P."/>
            <person name="Kaster A.-K."/>
            <person name="Ovreas L."/>
            <person name="Rohde M."/>
            <person name="Galperin M.Y."/>
            <person name="Jogler C."/>
        </authorList>
    </citation>
    <scope>NUCLEOTIDE SEQUENCE [LARGE SCALE GENOMIC DNA]</scope>
    <source>
        <strain evidence="1 2">Mal48</strain>
    </source>
</reference>
<dbReference type="RefSeq" id="WP_145196986.1">
    <property type="nucleotide sequence ID" value="NZ_CP036267.1"/>
</dbReference>
<organism evidence="1 2">
    <name type="scientific">Thalassoglobus polymorphus</name>
    <dbReference type="NCBI Taxonomy" id="2527994"/>
    <lineage>
        <taxon>Bacteria</taxon>
        <taxon>Pseudomonadati</taxon>
        <taxon>Planctomycetota</taxon>
        <taxon>Planctomycetia</taxon>
        <taxon>Planctomycetales</taxon>
        <taxon>Planctomycetaceae</taxon>
        <taxon>Thalassoglobus</taxon>
    </lineage>
</organism>
<accession>A0A517QK36</accession>
<protein>
    <recommendedName>
        <fullName evidence="3">DUF3375 domain-containing protein</fullName>
    </recommendedName>
</protein>
<name>A0A517QK36_9PLAN</name>
<gene>
    <name evidence="1" type="ORF">Mal48_12420</name>
</gene>
<evidence type="ECO:0000313" key="1">
    <source>
        <dbReference type="EMBL" id="QDT32003.1"/>
    </source>
</evidence>
<dbReference type="OrthoDB" id="138803at2"/>
<sequence>MQLAKLLVYFDTSPALSLLRSTNAPFIIDFLNQQFKQGEQIAWAHSDLIAALVAYQDNLQDTDPGKLPSRADGYIAEWCSSETRWLRRFLEADSDEPSYQLTPHTEDVFAFLDLVLGKDLGFVGTESRLKLVIDLLTDLVVGSSDDPETKLEYLRTEQRKIQEEIEQIQRDGLVATYRPDQIRDQFSTAVSILKQLQGDFRAVEESFRDITLEVQQQQVAGLAARGGILEYALNAEDVLKKDDQGVSFYEFVNLILSPLQTEQLEKIIAEVRKIPELSSQQEGMETVRGMVSLLQREAEKVMRTNQRLSTTLRRLLDVEAHAERQRVAQLLQEIRGLVVSFDGRHDCEDVGLTIEDSAAIDSPFRRTFWTEPTRLEVIDLTEFQPDEDARSDVFKKYAAMHRLDWRAMRKHVEELLKLRPAPTLADVLDEFPPTAGVVEVLGYLQIAKDDDHHIDTSVEIPLSIPPMQDNANWIEVRVPLVTFLNKRRNGHA</sequence>
<keyword evidence="2" id="KW-1185">Reference proteome</keyword>
<dbReference type="Proteomes" id="UP000315724">
    <property type="component" value="Chromosome"/>
</dbReference>
<dbReference type="KEGG" id="tpol:Mal48_12420"/>
<dbReference type="InterPro" id="IPR021804">
    <property type="entry name" value="DUF3375"/>
</dbReference>